<sequence>MSRLPPSTRWSSFEGWDYNGMKQRLKELLAKLDKSVLIRHAELIKGHKISMSEPFSAGQYWICFEMVAEDDSLIIARVRLPRHPNTLPTVNEEDEQYSIACEVSAMRFVRQTLSTVVVPRVYAYEGPGSQLATDAGAIYMLIEGFYGNTLQDIAPDLCNLPFAKQEHVMAQWTMVQTSLTTLTFPLIGSISAITETGEPIIDKLSSAASEGLMSQGPFSDSIEYFTSLGEAALCRTSSCDDGTDKSLPHFRRLGALVFLDIIKSTALFQVSHAQYPFNHMDLGTQNIIVDDDLNFLAVIDWEFAQTAPWQVNHYPMPFPLLWPDERIKAILDDPQHLAHKNISRQADARKLYCRKFREAESRLNREGVCLGGGFTEVLESAASRIYACFSRLGDSPEQDEGLVREMVRLAFKFDNDGAKQYIEEMSNKLI</sequence>
<accession>A0ACD3ZPJ0</accession>
<evidence type="ECO:0000313" key="2">
    <source>
        <dbReference type="Proteomes" id="UP000830768"/>
    </source>
</evidence>
<gene>
    <name evidence="1" type="ORF">LCI18_014139</name>
</gene>
<name>A0ACD3ZPJ0_FUSSC</name>
<protein>
    <submittedName>
        <fullName evidence="1">Uncharacterized protein</fullName>
    </submittedName>
</protein>
<dbReference type="EMBL" id="CP090041">
    <property type="protein sequence ID" value="UPL03205.1"/>
    <property type="molecule type" value="Genomic_DNA"/>
</dbReference>
<proteinExistence type="predicted"/>
<dbReference type="Proteomes" id="UP000830768">
    <property type="component" value="Chromosome 13"/>
</dbReference>
<organism evidence="1 2">
    <name type="scientific">Fusarium solani subsp. cucurbitae</name>
    <name type="common">Neocosmosporum cucurbitae</name>
    <dbReference type="NCBI Taxonomy" id="2747967"/>
    <lineage>
        <taxon>Eukaryota</taxon>
        <taxon>Fungi</taxon>
        <taxon>Dikarya</taxon>
        <taxon>Ascomycota</taxon>
        <taxon>Pezizomycotina</taxon>
        <taxon>Sordariomycetes</taxon>
        <taxon>Hypocreomycetidae</taxon>
        <taxon>Hypocreales</taxon>
        <taxon>Nectriaceae</taxon>
        <taxon>Fusarium</taxon>
        <taxon>Fusarium solani species complex</taxon>
    </lineage>
</organism>
<keyword evidence="2" id="KW-1185">Reference proteome</keyword>
<evidence type="ECO:0000313" key="1">
    <source>
        <dbReference type="EMBL" id="UPL03205.1"/>
    </source>
</evidence>
<reference evidence="1" key="1">
    <citation type="submission" date="2021-11" db="EMBL/GenBank/DDBJ databases">
        <title>Fusarium solani-melongenae Genome sequencing and assembly.</title>
        <authorList>
            <person name="Xie S."/>
            <person name="Huang L."/>
            <person name="Zhang X."/>
        </authorList>
    </citation>
    <scope>NUCLEOTIDE SEQUENCE</scope>
    <source>
        <strain evidence="1">CRI 24-3</strain>
    </source>
</reference>